<dbReference type="InterPro" id="IPR014001">
    <property type="entry name" value="Helicase_ATP-bd"/>
</dbReference>
<dbReference type="InterPro" id="IPR004589">
    <property type="entry name" value="DNA_helicase_ATP-dep_RecQ"/>
</dbReference>
<dbReference type="PROSITE" id="PS51194">
    <property type="entry name" value="HELICASE_CTER"/>
    <property type="match status" value="1"/>
</dbReference>
<dbReference type="GO" id="GO:0005634">
    <property type="term" value="C:nucleus"/>
    <property type="evidence" value="ECO:0007669"/>
    <property type="project" value="UniProtKB-SubCell"/>
</dbReference>
<evidence type="ECO:0000256" key="3">
    <source>
        <dbReference type="ARBA" id="ARBA00022801"/>
    </source>
</evidence>
<dbReference type="PANTHER" id="PTHR13710:SF120">
    <property type="entry name" value="BIFUNCTIONAL 3'-5' EXONUCLEASE_ATP-DEPENDENT HELICASE WRN"/>
    <property type="match status" value="1"/>
</dbReference>
<dbReference type="EMBL" id="KV749345">
    <property type="protein sequence ID" value="OCL09889.1"/>
    <property type="molecule type" value="Genomic_DNA"/>
</dbReference>
<protein>
    <recommendedName>
        <fullName evidence="7">ATP-dependent DNA helicase</fullName>
        <ecNumber evidence="7">5.6.2.4</ecNumber>
    </recommendedName>
</protein>
<dbReference type="InterPro" id="IPR011545">
    <property type="entry name" value="DEAD/DEAH_box_helicase_dom"/>
</dbReference>
<dbReference type="GO" id="GO:0000724">
    <property type="term" value="P:double-strand break repair via homologous recombination"/>
    <property type="evidence" value="ECO:0007669"/>
    <property type="project" value="TreeGrafter"/>
</dbReference>
<evidence type="ECO:0000256" key="8">
    <source>
        <dbReference type="SAM" id="MobiDB-lite"/>
    </source>
</evidence>
<dbReference type="Pfam" id="PF00271">
    <property type="entry name" value="Helicase_C"/>
    <property type="match status" value="1"/>
</dbReference>
<dbReference type="GO" id="GO:0005694">
    <property type="term" value="C:chromosome"/>
    <property type="evidence" value="ECO:0007669"/>
    <property type="project" value="TreeGrafter"/>
</dbReference>
<evidence type="ECO:0000256" key="4">
    <source>
        <dbReference type="ARBA" id="ARBA00022806"/>
    </source>
</evidence>
<evidence type="ECO:0000256" key="1">
    <source>
        <dbReference type="ARBA" id="ARBA00005446"/>
    </source>
</evidence>
<accession>A0A8E2JUP0</accession>
<evidence type="ECO:0000313" key="11">
    <source>
        <dbReference type="EMBL" id="OCL09889.1"/>
    </source>
</evidence>
<dbReference type="InterPro" id="IPR027417">
    <property type="entry name" value="P-loop_NTPase"/>
</dbReference>
<name>A0A8E2JUP0_9PEZI</name>
<dbReference type="Pfam" id="PF00270">
    <property type="entry name" value="DEAD"/>
    <property type="match status" value="1"/>
</dbReference>
<dbReference type="Gene3D" id="1.10.10.10">
    <property type="entry name" value="Winged helix-like DNA-binding domain superfamily/Winged helix DNA-binding domain"/>
    <property type="match status" value="1"/>
</dbReference>
<comment type="catalytic activity">
    <reaction evidence="6 7">
        <text>Couples ATP hydrolysis with the unwinding of duplex DNA by translocating in the 3'-5' direction.</text>
        <dbReference type="EC" id="5.6.2.4"/>
    </reaction>
</comment>
<dbReference type="InterPro" id="IPR032284">
    <property type="entry name" value="RecQ_Zn-bd"/>
</dbReference>
<dbReference type="PANTHER" id="PTHR13710">
    <property type="entry name" value="DNA HELICASE RECQ FAMILY MEMBER"/>
    <property type="match status" value="1"/>
</dbReference>
<dbReference type="GO" id="GO:0005737">
    <property type="term" value="C:cytoplasm"/>
    <property type="evidence" value="ECO:0007669"/>
    <property type="project" value="TreeGrafter"/>
</dbReference>
<keyword evidence="12" id="KW-1185">Reference proteome</keyword>
<sequence>MDDSDEFGFSSGDEAAFAIACENSGVQIKRKHTNSGDNDESPAKRQFPRGFPRQSPLAVKILNEKFGLDAFRLEQEAVIARLLDGGSAVVVFPTGGGKSLCYQVPAVAFAELDKQAGIRGPNGGGVTIVVSPLIALMKDQVDALVKRKIKAACMDSTKTRQQYMQINDDLKAGVLQLLYCAPERLNNEGFIQSIKSVRGGVRLVAVDEAHCISEWGHAFRPDYLKVARFVTEIQAERVVCLTATATPKVAQDICDAFSIEKSGLFRTTMYRPNLRLVAEATSTKQEKFPKIFKFLRENLGSTIIYVTLKKQAEALSEDLQRQGFHAKHFHAGMETDIKTKVQDEFMTSNTMIIVATIAFGMGIDKADIRNIIHFDIPSSVEGYSQQIGRAGRDGKPSVCLFYLCQEDFYMRNIFTYGDLPSRHSVRQFLEDVCCPANRQLEAGDSFSVNHYDQSRQHDIRPNALAILYSQLELRFNYIRAGTPRYSNYTYEPIIQHSIKEDESASAMAIKSSTRKASKWHHVDVEAAGNRQGVNRADIVRKLNEWSESGIISLKTSGLQHVYHIVQKLPPTSHELDDIMEKLYTQMLDREQQDLRRTKEVIRLITSKTCISRGLAAYFDDDSHELPTECGHCTWCETRSQVVLPDIPPSPPNHALANKIVQACKVMDDPRFLARIAFGITSPRVTTLKLGKHELFGSMNTCDFMELVRTFAEICGNDSSEYTSAVLAT</sequence>
<dbReference type="GO" id="GO:0005524">
    <property type="term" value="F:ATP binding"/>
    <property type="evidence" value="ECO:0007669"/>
    <property type="project" value="UniProtKB-KW"/>
</dbReference>
<keyword evidence="7" id="KW-0539">Nucleus</keyword>
<dbReference type="Pfam" id="PF16124">
    <property type="entry name" value="RecQ_Zn_bind"/>
    <property type="match status" value="1"/>
</dbReference>
<proteinExistence type="inferred from homology"/>
<dbReference type="SMART" id="SM00490">
    <property type="entry name" value="HELICc"/>
    <property type="match status" value="1"/>
</dbReference>
<dbReference type="SUPFAM" id="SSF52540">
    <property type="entry name" value="P-loop containing nucleoside triphosphate hydrolases"/>
    <property type="match status" value="1"/>
</dbReference>
<dbReference type="GO" id="GO:0009378">
    <property type="term" value="F:four-way junction helicase activity"/>
    <property type="evidence" value="ECO:0007669"/>
    <property type="project" value="TreeGrafter"/>
</dbReference>
<dbReference type="PROSITE" id="PS51192">
    <property type="entry name" value="HELICASE_ATP_BIND_1"/>
    <property type="match status" value="1"/>
</dbReference>
<evidence type="ECO:0000256" key="2">
    <source>
        <dbReference type="ARBA" id="ARBA00022741"/>
    </source>
</evidence>
<evidence type="ECO:0000313" key="12">
    <source>
        <dbReference type="Proteomes" id="UP000250140"/>
    </source>
</evidence>
<keyword evidence="4 7" id="KW-0347">Helicase</keyword>
<dbReference type="NCBIfam" id="TIGR00614">
    <property type="entry name" value="recQ_fam"/>
    <property type="match status" value="1"/>
</dbReference>
<gene>
    <name evidence="11" type="ORF">AOQ84DRAFT_290381</name>
</gene>
<dbReference type="Gene3D" id="3.40.50.300">
    <property type="entry name" value="P-loop containing nucleotide triphosphate hydrolases"/>
    <property type="match status" value="2"/>
</dbReference>
<dbReference type="SMART" id="SM00487">
    <property type="entry name" value="DEXDc"/>
    <property type="match status" value="1"/>
</dbReference>
<dbReference type="AlphaFoldDB" id="A0A8E2JUP0"/>
<dbReference type="GO" id="GO:0043138">
    <property type="term" value="F:3'-5' DNA helicase activity"/>
    <property type="evidence" value="ECO:0007669"/>
    <property type="project" value="UniProtKB-EC"/>
</dbReference>
<feature type="region of interest" description="Disordered" evidence="8">
    <location>
        <begin position="30"/>
        <end position="51"/>
    </location>
</feature>
<dbReference type="InterPro" id="IPR001650">
    <property type="entry name" value="Helicase_C-like"/>
</dbReference>
<dbReference type="Proteomes" id="UP000250140">
    <property type="component" value="Unassembled WGS sequence"/>
</dbReference>
<evidence type="ECO:0000259" key="10">
    <source>
        <dbReference type="PROSITE" id="PS51194"/>
    </source>
</evidence>
<dbReference type="OrthoDB" id="10261556at2759"/>
<dbReference type="GO" id="GO:0016787">
    <property type="term" value="F:hydrolase activity"/>
    <property type="evidence" value="ECO:0007669"/>
    <property type="project" value="UniProtKB-KW"/>
</dbReference>
<dbReference type="InterPro" id="IPR036388">
    <property type="entry name" value="WH-like_DNA-bd_sf"/>
</dbReference>
<evidence type="ECO:0000259" key="9">
    <source>
        <dbReference type="PROSITE" id="PS51192"/>
    </source>
</evidence>
<dbReference type="GO" id="GO:0003676">
    <property type="term" value="F:nucleic acid binding"/>
    <property type="evidence" value="ECO:0007669"/>
    <property type="project" value="InterPro"/>
</dbReference>
<evidence type="ECO:0000256" key="5">
    <source>
        <dbReference type="ARBA" id="ARBA00022840"/>
    </source>
</evidence>
<dbReference type="EC" id="5.6.2.4" evidence="7"/>
<comment type="similarity">
    <text evidence="1 7">Belongs to the helicase family. RecQ subfamily.</text>
</comment>
<dbReference type="CDD" id="cd18018">
    <property type="entry name" value="DEXHc_RecQ4-like"/>
    <property type="match status" value="1"/>
</dbReference>
<feature type="domain" description="Helicase ATP-binding" evidence="9">
    <location>
        <begin position="79"/>
        <end position="263"/>
    </location>
</feature>
<comment type="subcellular location">
    <subcellularLocation>
        <location evidence="7">Nucleus</location>
    </subcellularLocation>
</comment>
<keyword evidence="2 7" id="KW-0547">Nucleotide-binding</keyword>
<keyword evidence="5 7" id="KW-0067">ATP-binding</keyword>
<comment type="catalytic activity">
    <reaction evidence="7">
        <text>ATP + H2O = ADP + phosphate + H(+)</text>
        <dbReference type="Rhea" id="RHEA:13065"/>
        <dbReference type="ChEBI" id="CHEBI:15377"/>
        <dbReference type="ChEBI" id="CHEBI:15378"/>
        <dbReference type="ChEBI" id="CHEBI:30616"/>
        <dbReference type="ChEBI" id="CHEBI:43474"/>
        <dbReference type="ChEBI" id="CHEBI:456216"/>
    </reaction>
</comment>
<organism evidence="11 12">
    <name type="scientific">Glonium stellatum</name>
    <dbReference type="NCBI Taxonomy" id="574774"/>
    <lineage>
        <taxon>Eukaryota</taxon>
        <taxon>Fungi</taxon>
        <taxon>Dikarya</taxon>
        <taxon>Ascomycota</taxon>
        <taxon>Pezizomycotina</taxon>
        <taxon>Dothideomycetes</taxon>
        <taxon>Pleosporomycetidae</taxon>
        <taxon>Gloniales</taxon>
        <taxon>Gloniaceae</taxon>
        <taxon>Glonium</taxon>
    </lineage>
</organism>
<feature type="domain" description="Helicase C-terminal" evidence="10">
    <location>
        <begin position="287"/>
        <end position="433"/>
    </location>
</feature>
<evidence type="ECO:0000256" key="6">
    <source>
        <dbReference type="ARBA" id="ARBA00034617"/>
    </source>
</evidence>
<reference evidence="11 12" key="1">
    <citation type="journal article" date="2016" name="Nat. Commun.">
        <title>Ectomycorrhizal ecology is imprinted in the genome of the dominant symbiotic fungus Cenococcum geophilum.</title>
        <authorList>
            <consortium name="DOE Joint Genome Institute"/>
            <person name="Peter M."/>
            <person name="Kohler A."/>
            <person name="Ohm R.A."/>
            <person name="Kuo A."/>
            <person name="Krutzmann J."/>
            <person name="Morin E."/>
            <person name="Arend M."/>
            <person name="Barry K.W."/>
            <person name="Binder M."/>
            <person name="Choi C."/>
            <person name="Clum A."/>
            <person name="Copeland A."/>
            <person name="Grisel N."/>
            <person name="Haridas S."/>
            <person name="Kipfer T."/>
            <person name="LaButti K."/>
            <person name="Lindquist E."/>
            <person name="Lipzen A."/>
            <person name="Maire R."/>
            <person name="Meier B."/>
            <person name="Mihaltcheva S."/>
            <person name="Molinier V."/>
            <person name="Murat C."/>
            <person name="Poggeler S."/>
            <person name="Quandt C.A."/>
            <person name="Sperisen C."/>
            <person name="Tritt A."/>
            <person name="Tisserant E."/>
            <person name="Crous P.W."/>
            <person name="Henrissat B."/>
            <person name="Nehls U."/>
            <person name="Egli S."/>
            <person name="Spatafora J.W."/>
            <person name="Grigoriev I.V."/>
            <person name="Martin F.M."/>
        </authorList>
    </citation>
    <scope>NUCLEOTIDE SEQUENCE [LARGE SCALE GENOMIC DNA]</scope>
    <source>
        <strain evidence="11 12">CBS 207.34</strain>
    </source>
</reference>
<evidence type="ECO:0000256" key="7">
    <source>
        <dbReference type="RuleBase" id="RU364117"/>
    </source>
</evidence>
<keyword evidence="3 7" id="KW-0378">Hydrolase</keyword>